<keyword evidence="8" id="KW-0969">Cilium</keyword>
<keyword evidence="11" id="KW-0966">Cell projection</keyword>
<dbReference type="InterPro" id="IPR050687">
    <property type="entry name" value="Dynein_IC"/>
</dbReference>
<evidence type="ECO:0000256" key="11">
    <source>
        <dbReference type="ARBA" id="ARBA00023273"/>
    </source>
</evidence>
<name>A0A815IE32_9BILA</name>
<dbReference type="Gene3D" id="2.130.10.10">
    <property type="entry name" value="YVTN repeat-like/Quinoprotein amine dehydrogenase"/>
    <property type="match status" value="1"/>
</dbReference>
<reference evidence="12" key="1">
    <citation type="submission" date="2021-02" db="EMBL/GenBank/DDBJ databases">
        <authorList>
            <person name="Nowell W R."/>
        </authorList>
    </citation>
    <scope>NUCLEOTIDE SEQUENCE</scope>
</reference>
<dbReference type="GO" id="GO:0005874">
    <property type="term" value="C:microtubule"/>
    <property type="evidence" value="ECO:0007669"/>
    <property type="project" value="UniProtKB-KW"/>
</dbReference>
<keyword evidence="6" id="KW-0677">Repeat</keyword>
<dbReference type="EMBL" id="CAJNOU010003005">
    <property type="protein sequence ID" value="CAF1364690.1"/>
    <property type="molecule type" value="Genomic_DNA"/>
</dbReference>
<keyword evidence="5" id="KW-0493">Microtubule</keyword>
<keyword evidence="4" id="KW-0853">WD repeat</keyword>
<comment type="caution">
    <text evidence="12">The sequence shown here is derived from an EMBL/GenBank/DDBJ whole genome shotgun (WGS) entry which is preliminary data.</text>
</comment>
<evidence type="ECO:0000313" key="12">
    <source>
        <dbReference type="EMBL" id="CAF1364690.1"/>
    </source>
</evidence>
<dbReference type="Proteomes" id="UP000663889">
    <property type="component" value="Unassembled WGS sequence"/>
</dbReference>
<dbReference type="InterPro" id="IPR015943">
    <property type="entry name" value="WD40/YVTN_repeat-like_dom_sf"/>
</dbReference>
<sequence length="112" mass="12928">MRFMVTWLSKPFETLILNIEKKCQLDHALDAMSLEYEPTISTKFMVGTEQGRIVLCNCKGKSDAEKIANVFLGHWGPAYALQRHPNFSKTFLSVGNWTVRIWSQEMRDNSIM</sequence>
<dbReference type="GO" id="GO:0036157">
    <property type="term" value="C:outer dynein arm"/>
    <property type="evidence" value="ECO:0007669"/>
    <property type="project" value="TreeGrafter"/>
</dbReference>
<evidence type="ECO:0000256" key="5">
    <source>
        <dbReference type="ARBA" id="ARBA00022701"/>
    </source>
</evidence>
<keyword evidence="10" id="KW-0206">Cytoskeleton</keyword>
<evidence type="ECO:0000256" key="2">
    <source>
        <dbReference type="ARBA" id="ARBA00011059"/>
    </source>
</evidence>
<evidence type="ECO:0000256" key="4">
    <source>
        <dbReference type="ARBA" id="ARBA00022574"/>
    </source>
</evidence>
<evidence type="ECO:0000313" key="13">
    <source>
        <dbReference type="Proteomes" id="UP000663889"/>
    </source>
</evidence>
<evidence type="ECO:0000256" key="10">
    <source>
        <dbReference type="ARBA" id="ARBA00023212"/>
    </source>
</evidence>
<protein>
    <submittedName>
        <fullName evidence="12">Uncharacterized protein</fullName>
    </submittedName>
</protein>
<comment type="similarity">
    <text evidence="2">Belongs to the dynein intermediate chain family.</text>
</comment>
<comment type="subcellular location">
    <subcellularLocation>
        <location evidence="1">Cytoplasm</location>
        <location evidence="1">Cytoskeleton</location>
        <location evidence="1">Cilium axoneme</location>
    </subcellularLocation>
</comment>
<evidence type="ECO:0000256" key="8">
    <source>
        <dbReference type="ARBA" id="ARBA00023069"/>
    </source>
</evidence>
<dbReference type="GO" id="GO:0045504">
    <property type="term" value="F:dynein heavy chain binding"/>
    <property type="evidence" value="ECO:0007669"/>
    <property type="project" value="TreeGrafter"/>
</dbReference>
<organism evidence="12 13">
    <name type="scientific">Rotaria sordida</name>
    <dbReference type="NCBI Taxonomy" id="392033"/>
    <lineage>
        <taxon>Eukaryota</taxon>
        <taxon>Metazoa</taxon>
        <taxon>Spiralia</taxon>
        <taxon>Gnathifera</taxon>
        <taxon>Rotifera</taxon>
        <taxon>Eurotatoria</taxon>
        <taxon>Bdelloidea</taxon>
        <taxon>Philodinida</taxon>
        <taxon>Philodinidae</taxon>
        <taxon>Rotaria</taxon>
    </lineage>
</organism>
<keyword evidence="3" id="KW-0963">Cytoplasm</keyword>
<evidence type="ECO:0000256" key="9">
    <source>
        <dbReference type="ARBA" id="ARBA00023175"/>
    </source>
</evidence>
<evidence type="ECO:0000256" key="1">
    <source>
        <dbReference type="ARBA" id="ARBA00004430"/>
    </source>
</evidence>
<dbReference type="GO" id="GO:0003341">
    <property type="term" value="P:cilium movement"/>
    <property type="evidence" value="ECO:0007669"/>
    <property type="project" value="TreeGrafter"/>
</dbReference>
<keyword evidence="9" id="KW-0505">Motor protein</keyword>
<dbReference type="PANTHER" id="PTHR12442:SF7">
    <property type="entry name" value="DYNEIN AXONEMAL INTERMEDIATE CHAIN 2"/>
    <property type="match status" value="1"/>
</dbReference>
<dbReference type="PANTHER" id="PTHR12442">
    <property type="entry name" value="DYNEIN INTERMEDIATE CHAIN"/>
    <property type="match status" value="1"/>
</dbReference>
<dbReference type="InterPro" id="IPR036322">
    <property type="entry name" value="WD40_repeat_dom_sf"/>
</dbReference>
<gene>
    <name evidence="12" type="ORF">SEV965_LOCUS29564</name>
</gene>
<keyword evidence="7" id="KW-0243">Dynein</keyword>
<proteinExistence type="inferred from homology"/>
<dbReference type="SUPFAM" id="SSF50978">
    <property type="entry name" value="WD40 repeat-like"/>
    <property type="match status" value="1"/>
</dbReference>
<evidence type="ECO:0000256" key="7">
    <source>
        <dbReference type="ARBA" id="ARBA00023017"/>
    </source>
</evidence>
<dbReference type="GO" id="GO:0045503">
    <property type="term" value="F:dynein light chain binding"/>
    <property type="evidence" value="ECO:0007669"/>
    <property type="project" value="TreeGrafter"/>
</dbReference>
<evidence type="ECO:0000256" key="3">
    <source>
        <dbReference type="ARBA" id="ARBA00022490"/>
    </source>
</evidence>
<evidence type="ECO:0000256" key="6">
    <source>
        <dbReference type="ARBA" id="ARBA00022737"/>
    </source>
</evidence>
<dbReference type="AlphaFoldDB" id="A0A815IE32"/>
<accession>A0A815IE32</accession>
<dbReference type="GO" id="GO:0036158">
    <property type="term" value="P:outer dynein arm assembly"/>
    <property type="evidence" value="ECO:0007669"/>
    <property type="project" value="TreeGrafter"/>
</dbReference>